<dbReference type="GeneID" id="27134575"/>
<dbReference type="RefSeq" id="WP_062370778.1">
    <property type="nucleotide sequence ID" value="NZ_CP007140.1"/>
</dbReference>
<dbReference type="PANTHER" id="PTHR33169">
    <property type="entry name" value="PADR-FAMILY TRANSCRIPTIONAL REGULATOR"/>
    <property type="match status" value="1"/>
</dbReference>
<dbReference type="EMBL" id="CP007140">
    <property type="protein sequence ID" value="AJC71212.1"/>
    <property type="molecule type" value="Genomic_DNA"/>
</dbReference>
<dbReference type="STRING" id="1432656.X802_02750"/>
<name>A0A0X1KJ01_9EURY</name>
<dbReference type="InterPro" id="IPR036390">
    <property type="entry name" value="WH_DNA-bd_sf"/>
</dbReference>
<evidence type="ECO:0000259" key="1">
    <source>
        <dbReference type="Pfam" id="PF03551"/>
    </source>
</evidence>
<dbReference type="PANTHER" id="PTHR33169:SF14">
    <property type="entry name" value="TRANSCRIPTIONAL REGULATOR RV3488"/>
    <property type="match status" value="1"/>
</dbReference>
<dbReference type="InterPro" id="IPR011991">
    <property type="entry name" value="ArsR-like_HTH"/>
</dbReference>
<proteinExistence type="predicted"/>
<dbReference type="OrthoDB" id="56053at2157"/>
<dbReference type="Pfam" id="PF03551">
    <property type="entry name" value="PadR"/>
    <property type="match status" value="1"/>
</dbReference>
<dbReference type="Gene3D" id="1.10.10.10">
    <property type="entry name" value="Winged helix-like DNA-binding domain superfamily/Winged helix DNA-binding domain"/>
    <property type="match status" value="1"/>
</dbReference>
<organism evidence="2 3">
    <name type="scientific">Thermococcus guaymasensis DSM 11113</name>
    <dbReference type="NCBI Taxonomy" id="1432656"/>
    <lineage>
        <taxon>Archaea</taxon>
        <taxon>Methanobacteriati</taxon>
        <taxon>Methanobacteriota</taxon>
        <taxon>Thermococci</taxon>
        <taxon>Thermococcales</taxon>
        <taxon>Thermococcaceae</taxon>
        <taxon>Thermococcus</taxon>
    </lineage>
</organism>
<dbReference type="CDD" id="cd00090">
    <property type="entry name" value="HTH_ARSR"/>
    <property type="match status" value="1"/>
</dbReference>
<sequence>MTSPMERLKNKITKEVLWLYILKLLRERPMYAYELKQAIKNAFDFEPATVSSYVVLYKLEKDGYVKARWQEGTGGKPSRKYYELTPEGEKLLEEGLTFLEKTLSKLKENPKKRNENKTTI</sequence>
<dbReference type="InterPro" id="IPR005149">
    <property type="entry name" value="Tscrpt_reg_PadR_N"/>
</dbReference>
<dbReference type="SUPFAM" id="SSF46785">
    <property type="entry name" value="Winged helix' DNA-binding domain"/>
    <property type="match status" value="1"/>
</dbReference>
<dbReference type="AlphaFoldDB" id="A0A0X1KJ01"/>
<accession>A0A0X1KJ01</accession>
<reference evidence="2 3" key="1">
    <citation type="submission" date="2014-01" db="EMBL/GenBank/DDBJ databases">
        <title>Genome sequencing of Thermococcus guaymasensis.</title>
        <authorList>
            <person name="Zhang X."/>
            <person name="Alvare G."/>
            <person name="Fristensky B."/>
            <person name="Chen L."/>
            <person name="Suen T."/>
            <person name="Chen Q."/>
            <person name="Ma K."/>
        </authorList>
    </citation>
    <scope>NUCLEOTIDE SEQUENCE [LARGE SCALE GENOMIC DNA]</scope>
    <source>
        <strain evidence="2 3">DSM 11113</strain>
    </source>
</reference>
<evidence type="ECO:0000313" key="3">
    <source>
        <dbReference type="Proteomes" id="UP000062043"/>
    </source>
</evidence>
<feature type="domain" description="Transcription regulator PadR N-terminal" evidence="1">
    <location>
        <begin position="21"/>
        <end position="94"/>
    </location>
</feature>
<protein>
    <submittedName>
        <fullName evidence="2">PadR family transcriptional regulator</fullName>
    </submittedName>
</protein>
<gene>
    <name evidence="2" type="ORF">X802_02750</name>
</gene>
<evidence type="ECO:0000313" key="2">
    <source>
        <dbReference type="EMBL" id="AJC71212.1"/>
    </source>
</evidence>
<dbReference type="Proteomes" id="UP000062043">
    <property type="component" value="Chromosome"/>
</dbReference>
<dbReference type="InterPro" id="IPR052509">
    <property type="entry name" value="Metal_resp_DNA-bind_regulator"/>
</dbReference>
<dbReference type="KEGG" id="tgy:X802_02750"/>
<dbReference type="PATRIC" id="fig|1432656.3.peg.533"/>
<dbReference type="InterPro" id="IPR036388">
    <property type="entry name" value="WH-like_DNA-bd_sf"/>
</dbReference>
<keyword evidence="3" id="KW-1185">Reference proteome</keyword>